<feature type="region of interest" description="Disordered" evidence="1">
    <location>
        <begin position="115"/>
        <end position="147"/>
    </location>
</feature>
<comment type="caution">
    <text evidence="2">The sequence shown here is derived from an EMBL/GenBank/DDBJ whole genome shotgun (WGS) entry which is preliminary data.</text>
</comment>
<evidence type="ECO:0000313" key="2">
    <source>
        <dbReference type="EMBL" id="PQP91941.1"/>
    </source>
</evidence>
<reference evidence="2 3" key="1">
    <citation type="submission" date="2018-02" db="EMBL/GenBank/DDBJ databases">
        <title>Draft genome of wild Prunus yedoensis var. nudiflora.</title>
        <authorList>
            <person name="Baek S."/>
            <person name="Kim J.-H."/>
            <person name="Choi K."/>
            <person name="Kim G.-B."/>
            <person name="Cho A."/>
            <person name="Jang H."/>
            <person name="Shin C.-H."/>
            <person name="Yu H.-J."/>
            <person name="Mun J.-H."/>
        </authorList>
    </citation>
    <scope>NUCLEOTIDE SEQUENCE [LARGE SCALE GENOMIC DNA]</scope>
    <source>
        <strain evidence="3">cv. Jeju island</strain>
        <tissue evidence="2">Leaf</tissue>
    </source>
</reference>
<dbReference type="EMBL" id="PJQY01002641">
    <property type="protein sequence ID" value="PQP91941.1"/>
    <property type="molecule type" value="Genomic_DNA"/>
</dbReference>
<evidence type="ECO:0000313" key="3">
    <source>
        <dbReference type="Proteomes" id="UP000250321"/>
    </source>
</evidence>
<accession>A0A314XFF6</accession>
<proteinExistence type="predicted"/>
<feature type="region of interest" description="Disordered" evidence="1">
    <location>
        <begin position="54"/>
        <end position="73"/>
    </location>
</feature>
<keyword evidence="3" id="KW-1185">Reference proteome</keyword>
<sequence length="166" mass="17363">MTFLNLTPWRRCNAYDEDGRVWYEECISARFIRPVEEAARAALKNADWDPLTPKGTKVKKVSAGPPRPSTAAVAAPRVTVPPSAGATVAASTTAPTLSAALAPRAAPVVGARKTLAHRTVPSSPSARTTAATAPGRKRSREAPSTEAATVEIVPARVAVVETVAVE</sequence>
<organism evidence="2 3">
    <name type="scientific">Prunus yedoensis var. nudiflora</name>
    <dbReference type="NCBI Taxonomy" id="2094558"/>
    <lineage>
        <taxon>Eukaryota</taxon>
        <taxon>Viridiplantae</taxon>
        <taxon>Streptophyta</taxon>
        <taxon>Embryophyta</taxon>
        <taxon>Tracheophyta</taxon>
        <taxon>Spermatophyta</taxon>
        <taxon>Magnoliopsida</taxon>
        <taxon>eudicotyledons</taxon>
        <taxon>Gunneridae</taxon>
        <taxon>Pentapetalae</taxon>
        <taxon>rosids</taxon>
        <taxon>fabids</taxon>
        <taxon>Rosales</taxon>
        <taxon>Rosaceae</taxon>
        <taxon>Amygdaloideae</taxon>
        <taxon>Amygdaleae</taxon>
        <taxon>Prunus</taxon>
    </lineage>
</organism>
<protein>
    <submittedName>
        <fullName evidence="2">Uncharacterized protein</fullName>
    </submittedName>
</protein>
<name>A0A314XFF6_PRUYE</name>
<gene>
    <name evidence="2" type="ORF">Pyn_34076</name>
</gene>
<dbReference type="Proteomes" id="UP000250321">
    <property type="component" value="Unassembled WGS sequence"/>
</dbReference>
<feature type="compositionally biased region" description="Low complexity" evidence="1">
    <location>
        <begin position="115"/>
        <end position="134"/>
    </location>
</feature>
<evidence type="ECO:0000256" key="1">
    <source>
        <dbReference type="SAM" id="MobiDB-lite"/>
    </source>
</evidence>
<dbReference type="AlphaFoldDB" id="A0A314XFF6"/>